<comment type="caution">
    <text evidence="2">The sequence shown here is derived from an EMBL/GenBank/DDBJ whole genome shotgun (WGS) entry which is preliminary data.</text>
</comment>
<feature type="signal peptide" evidence="1">
    <location>
        <begin position="1"/>
        <end position="24"/>
    </location>
</feature>
<proteinExistence type="predicted"/>
<reference evidence="2 3" key="1">
    <citation type="submission" date="2018-01" db="EMBL/GenBank/DDBJ databases">
        <title>Harnessing the power of phylogenomics to disentangle the directionality and signatures of interkingdom host jumping in the parasitic fungal genus Tolypocladium.</title>
        <authorList>
            <person name="Quandt C.A."/>
            <person name="Patterson W."/>
            <person name="Spatafora J.W."/>
        </authorList>
    </citation>
    <scope>NUCLEOTIDE SEQUENCE [LARGE SCALE GENOMIC DNA]</scope>
    <source>
        <strain evidence="2 3">NRBC 100945</strain>
    </source>
</reference>
<dbReference type="PANTHER" id="PTHR28022:SF1">
    <property type="entry name" value="GPI MANNOSYLTRANSFERASE 2 SUBUNIT PGA1"/>
    <property type="match status" value="1"/>
</dbReference>
<organism evidence="2 3">
    <name type="scientific">Tolypocladium paradoxum</name>
    <dbReference type="NCBI Taxonomy" id="94208"/>
    <lineage>
        <taxon>Eukaryota</taxon>
        <taxon>Fungi</taxon>
        <taxon>Dikarya</taxon>
        <taxon>Ascomycota</taxon>
        <taxon>Pezizomycotina</taxon>
        <taxon>Sordariomycetes</taxon>
        <taxon>Hypocreomycetidae</taxon>
        <taxon>Hypocreales</taxon>
        <taxon>Ophiocordycipitaceae</taxon>
        <taxon>Tolypocladium</taxon>
    </lineage>
</organism>
<sequence>MAFHSRSPLFGLLLLLLGTAVVLANVEKVIFTGPAPANIPLAKPTLSDLRLHALTPESSSVRTNLSRIFPADKGNAAQGRPAWLLLDGLTEGQRYELRVCWAAIVRSSQTCSINPLDQRAIFSCFNIQEPTSFALAVYELDTVWQTPELIQSLAEYATSRQADAASDKPGHKAQRSSSVDLEERKASVLLLHVRAAADYFTDDAELMKNPPPVLVDLILDPFLYNVVPRSLIPTAGYLALVGAVTWFVAGWIASSLQSVAGTPESQAKKQD</sequence>
<accession>A0A2S4KQ62</accession>
<evidence type="ECO:0000256" key="1">
    <source>
        <dbReference type="SAM" id="SignalP"/>
    </source>
</evidence>
<dbReference type="OrthoDB" id="3360032at2759"/>
<protein>
    <submittedName>
        <fullName evidence="2">Uncharacterized protein</fullName>
    </submittedName>
</protein>
<evidence type="ECO:0000313" key="3">
    <source>
        <dbReference type="Proteomes" id="UP000237481"/>
    </source>
</evidence>
<feature type="chain" id="PRO_5015664171" evidence="1">
    <location>
        <begin position="25"/>
        <end position="271"/>
    </location>
</feature>
<evidence type="ECO:0000313" key="2">
    <source>
        <dbReference type="EMBL" id="POR32294.1"/>
    </source>
</evidence>
<dbReference type="GO" id="GO:0031501">
    <property type="term" value="C:mannosyltransferase complex"/>
    <property type="evidence" value="ECO:0007669"/>
    <property type="project" value="TreeGrafter"/>
</dbReference>
<dbReference type="GO" id="GO:0005789">
    <property type="term" value="C:endoplasmic reticulum membrane"/>
    <property type="evidence" value="ECO:0007669"/>
    <property type="project" value="TreeGrafter"/>
</dbReference>
<gene>
    <name evidence="2" type="ORF">TPAR_07468</name>
</gene>
<dbReference type="GO" id="GO:0000030">
    <property type="term" value="F:mannosyltransferase activity"/>
    <property type="evidence" value="ECO:0007669"/>
    <property type="project" value="TreeGrafter"/>
</dbReference>
<dbReference type="AlphaFoldDB" id="A0A2S4KQ62"/>
<dbReference type="EMBL" id="PKSG01000882">
    <property type="protein sequence ID" value="POR32294.1"/>
    <property type="molecule type" value="Genomic_DNA"/>
</dbReference>
<keyword evidence="3" id="KW-1185">Reference proteome</keyword>
<name>A0A2S4KQ62_9HYPO</name>
<keyword evidence="1" id="KW-0732">Signal</keyword>
<dbReference type="Proteomes" id="UP000237481">
    <property type="component" value="Unassembled WGS sequence"/>
</dbReference>
<dbReference type="PANTHER" id="PTHR28022">
    <property type="entry name" value="GPI MANNOSYLTRANSFERASE 2 SUBUNIT PGA1"/>
    <property type="match status" value="1"/>
</dbReference>
<dbReference type="InterPro" id="IPR019433">
    <property type="entry name" value="GPI_ManTrfase_II_coact_Pga1"/>
</dbReference>
<dbReference type="GO" id="GO:0006506">
    <property type="term" value="P:GPI anchor biosynthetic process"/>
    <property type="evidence" value="ECO:0007669"/>
    <property type="project" value="TreeGrafter"/>
</dbReference>